<dbReference type="Pfam" id="PF00076">
    <property type="entry name" value="RRM_1"/>
    <property type="match status" value="1"/>
</dbReference>
<dbReference type="CDD" id="cd12412">
    <property type="entry name" value="RRM_DAZL_BOULE"/>
    <property type="match status" value="1"/>
</dbReference>
<keyword evidence="4" id="KW-0221">Differentiation</keyword>
<evidence type="ECO:0000256" key="8">
    <source>
        <dbReference type="PROSITE-ProRule" id="PRU00176"/>
    </source>
</evidence>
<dbReference type="GO" id="GO:0003723">
    <property type="term" value="F:RNA binding"/>
    <property type="evidence" value="ECO:0007669"/>
    <property type="project" value="UniProtKB-UniRule"/>
</dbReference>
<gene>
    <name evidence="11" type="ORF">pipiens_016244</name>
</gene>
<dbReference type="GO" id="GO:0005737">
    <property type="term" value="C:cytoplasm"/>
    <property type="evidence" value="ECO:0007669"/>
    <property type="project" value="UniProtKB-SubCell"/>
</dbReference>
<dbReference type="InterPro" id="IPR012677">
    <property type="entry name" value="Nucleotide-bd_a/b_plait_sf"/>
</dbReference>
<dbReference type="Gene3D" id="3.30.70.330">
    <property type="match status" value="1"/>
</dbReference>
<proteinExistence type="predicted"/>
<evidence type="ECO:0000256" key="6">
    <source>
        <dbReference type="ARBA" id="ARBA00022871"/>
    </source>
</evidence>
<dbReference type="SUPFAM" id="SSF54928">
    <property type="entry name" value="RNA-binding domain, RBD"/>
    <property type="match status" value="1"/>
</dbReference>
<dbReference type="GO" id="GO:0030154">
    <property type="term" value="P:cell differentiation"/>
    <property type="evidence" value="ECO:0007669"/>
    <property type="project" value="UniProtKB-KW"/>
</dbReference>
<protein>
    <recommendedName>
        <fullName evidence="10">RRM domain-containing protein</fullName>
    </recommendedName>
</protein>
<dbReference type="Proteomes" id="UP001562425">
    <property type="component" value="Unassembled WGS sequence"/>
</dbReference>
<evidence type="ECO:0000256" key="3">
    <source>
        <dbReference type="ARBA" id="ARBA00022490"/>
    </source>
</evidence>
<keyword evidence="12" id="KW-1185">Reference proteome</keyword>
<dbReference type="GO" id="GO:0006417">
    <property type="term" value="P:regulation of translation"/>
    <property type="evidence" value="ECO:0007669"/>
    <property type="project" value="UniProtKB-KW"/>
</dbReference>
<accession>A0ABD1CMF9</accession>
<dbReference type="PANTHER" id="PTHR11176:SF57">
    <property type="entry name" value="PROTEIN BOULE"/>
    <property type="match status" value="1"/>
</dbReference>
<reference evidence="11 12" key="1">
    <citation type="submission" date="2024-05" db="EMBL/GenBank/DDBJ databases">
        <title>Culex pipiens pipiens assembly and annotation.</title>
        <authorList>
            <person name="Alout H."/>
            <person name="Durand T."/>
        </authorList>
    </citation>
    <scope>NUCLEOTIDE SEQUENCE [LARGE SCALE GENOMIC DNA]</scope>
    <source>
        <strain evidence="11">HA-2024</strain>
        <tissue evidence="11">Whole body</tissue>
    </source>
</reference>
<dbReference type="SMART" id="SM00360">
    <property type="entry name" value="RRM"/>
    <property type="match status" value="1"/>
</dbReference>
<evidence type="ECO:0000259" key="10">
    <source>
        <dbReference type="PROSITE" id="PS50102"/>
    </source>
</evidence>
<evidence type="ECO:0000256" key="4">
    <source>
        <dbReference type="ARBA" id="ARBA00022782"/>
    </source>
</evidence>
<comment type="subcellular location">
    <subcellularLocation>
        <location evidence="1">Cytoplasm</location>
    </subcellularLocation>
</comment>
<comment type="caution">
    <text evidence="11">The sequence shown here is derived from an EMBL/GenBank/DDBJ whole genome shotgun (WGS) entry which is preliminary data.</text>
</comment>
<keyword evidence="6" id="KW-0744">Spermatogenesis</keyword>
<dbReference type="InterPro" id="IPR000504">
    <property type="entry name" value="RRM_dom"/>
</dbReference>
<evidence type="ECO:0000256" key="1">
    <source>
        <dbReference type="ARBA" id="ARBA00004496"/>
    </source>
</evidence>
<evidence type="ECO:0000256" key="7">
    <source>
        <dbReference type="ARBA" id="ARBA00022884"/>
    </source>
</evidence>
<keyword evidence="3" id="KW-0963">Cytoplasm</keyword>
<name>A0ABD1CMF9_CULPP</name>
<dbReference type="PROSITE" id="PS50102">
    <property type="entry name" value="RRM"/>
    <property type="match status" value="1"/>
</dbReference>
<dbReference type="AlphaFoldDB" id="A0ABD1CMF9"/>
<dbReference type="PANTHER" id="PTHR11176">
    <property type="entry name" value="BOULE-RELATED"/>
    <property type="match status" value="1"/>
</dbReference>
<dbReference type="InterPro" id="IPR035979">
    <property type="entry name" value="RBD_domain_sf"/>
</dbReference>
<evidence type="ECO:0000313" key="12">
    <source>
        <dbReference type="Proteomes" id="UP001562425"/>
    </source>
</evidence>
<dbReference type="GO" id="GO:0051321">
    <property type="term" value="P:meiotic cell cycle"/>
    <property type="evidence" value="ECO:0007669"/>
    <property type="project" value="UniProtKB-ARBA"/>
</dbReference>
<evidence type="ECO:0000256" key="5">
    <source>
        <dbReference type="ARBA" id="ARBA00022845"/>
    </source>
</evidence>
<dbReference type="EMBL" id="JBEHCU010010948">
    <property type="protein sequence ID" value="KAL1377460.1"/>
    <property type="molecule type" value="Genomic_DNA"/>
</dbReference>
<evidence type="ECO:0000256" key="2">
    <source>
        <dbReference type="ARBA" id="ARBA00022473"/>
    </source>
</evidence>
<feature type="non-terminal residue" evidence="11">
    <location>
        <position position="1"/>
    </location>
</feature>
<feature type="region of interest" description="Disordered" evidence="9">
    <location>
        <begin position="28"/>
        <end position="47"/>
    </location>
</feature>
<feature type="domain" description="RRM" evidence="10">
    <location>
        <begin position="138"/>
        <end position="215"/>
    </location>
</feature>
<dbReference type="FunFam" id="3.30.70.330:FF:000167">
    <property type="entry name" value="protein boule-like isoform X1"/>
    <property type="match status" value="1"/>
</dbReference>
<evidence type="ECO:0000313" key="11">
    <source>
        <dbReference type="EMBL" id="KAL1377460.1"/>
    </source>
</evidence>
<keyword evidence="5" id="KW-0810">Translation regulation</keyword>
<keyword evidence="7 8" id="KW-0694">RNA-binding</keyword>
<dbReference type="InterPro" id="IPR034988">
    <property type="entry name" value="DAZ_BOULE_RRM"/>
</dbReference>
<dbReference type="GO" id="GO:0007283">
    <property type="term" value="P:spermatogenesis"/>
    <property type="evidence" value="ECO:0007669"/>
    <property type="project" value="UniProtKB-KW"/>
</dbReference>
<organism evidence="11 12">
    <name type="scientific">Culex pipiens pipiens</name>
    <name type="common">Northern house mosquito</name>
    <dbReference type="NCBI Taxonomy" id="38569"/>
    <lineage>
        <taxon>Eukaryota</taxon>
        <taxon>Metazoa</taxon>
        <taxon>Ecdysozoa</taxon>
        <taxon>Arthropoda</taxon>
        <taxon>Hexapoda</taxon>
        <taxon>Insecta</taxon>
        <taxon>Pterygota</taxon>
        <taxon>Neoptera</taxon>
        <taxon>Endopterygota</taxon>
        <taxon>Diptera</taxon>
        <taxon>Nematocera</taxon>
        <taxon>Culicoidea</taxon>
        <taxon>Culicidae</taxon>
        <taxon>Culicinae</taxon>
        <taxon>Culicini</taxon>
        <taxon>Culex</taxon>
        <taxon>Culex</taxon>
    </lineage>
</organism>
<sequence length="288" mass="30653">CSQKSRKKRKIEDSALASPAKIYVVSSLSEAARSSPDSPDPRFPNIAATTSSLLFNPAHPAHQPSPALQFNPLVSTGPVTASKLATHIHPGTTPEQLAAAAAAHHGAAAAAAAMAIPNAAGQLEGALAAPKYGTLIPNRVFVGGISGDTTEAELCRLFSSYGNVKSTKIIVDRAGVSKGYGFVTFETEHEAQRLQSDGDCIVLRDRKLNIAPAIKKQTICATNGAVYYAATPPTPTINNIPIEQFATVYPPGVPTIYPPTMPYQPFYQYYSVPMNVPTLWPQNYQGHR</sequence>
<evidence type="ECO:0000256" key="9">
    <source>
        <dbReference type="SAM" id="MobiDB-lite"/>
    </source>
</evidence>
<keyword evidence="2" id="KW-0217">Developmental protein</keyword>